<dbReference type="PANTHER" id="PTHR42865">
    <property type="entry name" value="PROTON/GLUTAMATE-ASPARTATE SYMPORTER"/>
    <property type="match status" value="1"/>
</dbReference>
<sequence length="441" mass="46689">MIILNLAVFTALLFLLFLLYKNTQKLGQTVFVGLLLGVISGAILQNFYQKSEIDATLEWVNLVGNGYVRLLQMIVMPLVFISILSAITRLKQAGSLGKISFSVLSVLLITTAIAAAIGIAMVYLFDLSAEGLVAGERELAAQGKVAGRAEQVSNLSVPAMLVSFIPKNPFLELTGANPTSIISTVIFSAFLGVAALSLAKEDAALGERIATGVDTLNKLIMRLVRFVIRLTPYGVFALMVKMAATSKWEDIVNLGSFIVASYLAIGLMFLVHGILLFVAKVNPLDYYKKVLPTLSFAFTSRSSAATLPLNIETQTDKLGNNNVIANFSATFGATIGQNGCAGIYPAMLAVMVAPTVGIEPFSLSYVVTLILVVAISSFGIAGVGGGATFAAIVVLSTLNLPIELVGLLISVEPLIDMGRTALNVNGSMVAGTLSNKWLNRA</sequence>
<feature type="transmembrane region" description="Helical" evidence="8">
    <location>
        <begin position="99"/>
        <end position="125"/>
    </location>
</feature>
<evidence type="ECO:0000256" key="4">
    <source>
        <dbReference type="ARBA" id="ARBA00022692"/>
    </source>
</evidence>
<dbReference type="PANTHER" id="PTHR42865:SF5">
    <property type="entry name" value="L-CYSTINE TRANSPORTER TCYP"/>
    <property type="match status" value="1"/>
</dbReference>
<dbReference type="GO" id="GO:0005886">
    <property type="term" value="C:plasma membrane"/>
    <property type="evidence" value="ECO:0007669"/>
    <property type="project" value="TreeGrafter"/>
</dbReference>
<keyword evidence="7 8" id="KW-0472">Membrane</keyword>
<keyword evidence="5" id="KW-0029">Amino-acid transport</keyword>
<dbReference type="GO" id="GO:0015293">
    <property type="term" value="F:symporter activity"/>
    <property type="evidence" value="ECO:0007669"/>
    <property type="project" value="InterPro"/>
</dbReference>
<comment type="subcellular location">
    <subcellularLocation>
        <location evidence="1">Membrane</location>
        <topology evidence="1">Multi-pass membrane protein</topology>
    </subcellularLocation>
</comment>
<evidence type="ECO:0000256" key="1">
    <source>
        <dbReference type="ARBA" id="ARBA00004141"/>
    </source>
</evidence>
<protein>
    <submittedName>
        <fullName evidence="9">L-cystine transporter</fullName>
    </submittedName>
</protein>
<evidence type="ECO:0000313" key="10">
    <source>
        <dbReference type="Proteomes" id="UP001142444"/>
    </source>
</evidence>
<gene>
    <name evidence="9" type="ORF">OQ257_07390</name>
</gene>
<evidence type="ECO:0000256" key="6">
    <source>
        <dbReference type="ARBA" id="ARBA00022989"/>
    </source>
</evidence>
<feature type="transmembrane region" description="Helical" evidence="8">
    <location>
        <begin position="226"/>
        <end position="244"/>
    </location>
</feature>
<keyword evidence="3" id="KW-0813">Transport</keyword>
<feature type="transmembrane region" description="Helical" evidence="8">
    <location>
        <begin position="6"/>
        <end position="23"/>
    </location>
</feature>
<reference evidence="9" key="1">
    <citation type="submission" date="2022-11" db="EMBL/GenBank/DDBJ databases">
        <authorList>
            <person name="Kamali M."/>
            <person name="Peak L."/>
            <person name="Go Y.Y."/>
            <person name="Balasuriya U.B.R."/>
            <person name="Carossino M."/>
        </authorList>
    </citation>
    <scope>NUCLEOTIDE SEQUENCE</scope>
    <source>
        <strain evidence="9">4524</strain>
    </source>
</reference>
<feature type="transmembrane region" description="Helical" evidence="8">
    <location>
        <begin position="68"/>
        <end position="87"/>
    </location>
</feature>
<accession>A0A9X4G460</accession>
<dbReference type="EMBL" id="JAPHVQ010000006">
    <property type="protein sequence ID" value="MDE8034988.1"/>
    <property type="molecule type" value="Genomic_DNA"/>
</dbReference>
<evidence type="ECO:0000256" key="2">
    <source>
        <dbReference type="ARBA" id="ARBA00006148"/>
    </source>
</evidence>
<proteinExistence type="inferred from homology"/>
<keyword evidence="4 8" id="KW-0812">Transmembrane</keyword>
<evidence type="ECO:0000256" key="7">
    <source>
        <dbReference type="ARBA" id="ARBA00023136"/>
    </source>
</evidence>
<dbReference type="Proteomes" id="UP001142444">
    <property type="component" value="Unassembled WGS sequence"/>
</dbReference>
<feature type="transmembrane region" description="Helical" evidence="8">
    <location>
        <begin position="389"/>
        <end position="409"/>
    </location>
</feature>
<comment type="caution">
    <text evidence="9">The sequence shown here is derived from an EMBL/GenBank/DDBJ whole genome shotgun (WGS) entry which is preliminary data.</text>
</comment>
<dbReference type="AlphaFoldDB" id="A0A9X4G460"/>
<feature type="transmembrane region" description="Helical" evidence="8">
    <location>
        <begin position="363"/>
        <end position="383"/>
    </location>
</feature>
<evidence type="ECO:0000313" key="9">
    <source>
        <dbReference type="EMBL" id="MDE8034988.1"/>
    </source>
</evidence>
<comment type="similarity">
    <text evidence="2">Belongs to the dicarboxylate/amino acid:cation symporter (DAACS) (TC 2.A.23) family.</text>
</comment>
<feature type="transmembrane region" description="Helical" evidence="8">
    <location>
        <begin position="256"/>
        <end position="279"/>
    </location>
</feature>
<dbReference type="SUPFAM" id="SSF118215">
    <property type="entry name" value="Proton glutamate symport protein"/>
    <property type="match status" value="1"/>
</dbReference>
<name>A0A9X4G460_ACTEU</name>
<dbReference type="InterPro" id="IPR036458">
    <property type="entry name" value="Na:dicarbo_symporter_sf"/>
</dbReference>
<keyword evidence="6 8" id="KW-1133">Transmembrane helix</keyword>
<feature type="transmembrane region" description="Helical" evidence="8">
    <location>
        <begin position="180"/>
        <end position="199"/>
    </location>
</feature>
<dbReference type="GO" id="GO:0015184">
    <property type="term" value="F:L-cystine transmembrane transporter activity"/>
    <property type="evidence" value="ECO:0007669"/>
    <property type="project" value="TreeGrafter"/>
</dbReference>
<dbReference type="PRINTS" id="PR00173">
    <property type="entry name" value="EDTRNSPORT"/>
</dbReference>
<keyword evidence="10" id="KW-1185">Reference proteome</keyword>
<dbReference type="Pfam" id="PF00375">
    <property type="entry name" value="SDF"/>
    <property type="match status" value="1"/>
</dbReference>
<evidence type="ECO:0000256" key="8">
    <source>
        <dbReference type="SAM" id="Phobius"/>
    </source>
</evidence>
<dbReference type="Gene3D" id="1.10.3860.10">
    <property type="entry name" value="Sodium:dicarboxylate symporter"/>
    <property type="match status" value="1"/>
</dbReference>
<feature type="transmembrane region" description="Helical" evidence="8">
    <location>
        <begin position="30"/>
        <end position="48"/>
    </location>
</feature>
<evidence type="ECO:0000256" key="3">
    <source>
        <dbReference type="ARBA" id="ARBA00022448"/>
    </source>
</evidence>
<dbReference type="FunFam" id="1.10.3860.10:FF:000004">
    <property type="entry name" value="L-cystine transporter tcyP"/>
    <property type="match status" value="1"/>
</dbReference>
<evidence type="ECO:0000256" key="5">
    <source>
        <dbReference type="ARBA" id="ARBA00022970"/>
    </source>
</evidence>
<dbReference type="RefSeq" id="WP_275218015.1">
    <property type="nucleotide sequence ID" value="NZ_JAPHVQ010000006.1"/>
</dbReference>
<dbReference type="InterPro" id="IPR001991">
    <property type="entry name" value="Na-dicarboxylate_symporter"/>
</dbReference>
<organism evidence="9 10">
    <name type="scientific">Actinobacillus equuli subsp. equuli</name>
    <dbReference type="NCBI Taxonomy" id="202947"/>
    <lineage>
        <taxon>Bacteria</taxon>
        <taxon>Pseudomonadati</taxon>
        <taxon>Pseudomonadota</taxon>
        <taxon>Gammaproteobacteria</taxon>
        <taxon>Pasteurellales</taxon>
        <taxon>Pasteurellaceae</taxon>
        <taxon>Actinobacillus</taxon>
    </lineage>
</organism>
<reference evidence="9" key="2">
    <citation type="journal article" date="2023" name="Pathogens">
        <title>Pathological Features and Genomic Characterization of an Actinobacillus equuli subsp. equuli Bearing Unique Virulence-Associated Genes from an Adult Horse with Pleuropneumonia.</title>
        <authorList>
            <person name="Kamali M."/>
            <person name="Carossino M."/>
            <person name="Del Piero F."/>
            <person name="Peak L."/>
            <person name="Mitchell M.S."/>
            <person name="Willette J."/>
            <person name="Baker R."/>
            <person name="Li F."/>
            <person name="Kenez A."/>
            <person name="Balasuriya U.B.R."/>
            <person name="Go Y.Y."/>
        </authorList>
    </citation>
    <scope>NUCLEOTIDE SEQUENCE</scope>
    <source>
        <strain evidence="9">4524</strain>
    </source>
</reference>